<accession>A0A7K0HRU5</accession>
<dbReference type="SUPFAM" id="SSF48452">
    <property type="entry name" value="TPR-like"/>
    <property type="match status" value="1"/>
</dbReference>
<organism evidence="2 3">
    <name type="scientific">Parabacteroides distasonis</name>
    <dbReference type="NCBI Taxonomy" id="823"/>
    <lineage>
        <taxon>Bacteria</taxon>
        <taxon>Pseudomonadati</taxon>
        <taxon>Bacteroidota</taxon>
        <taxon>Bacteroidia</taxon>
        <taxon>Bacteroidales</taxon>
        <taxon>Tannerellaceae</taxon>
        <taxon>Parabacteroides</taxon>
    </lineage>
</organism>
<feature type="non-terminal residue" evidence="2">
    <location>
        <position position="143"/>
    </location>
</feature>
<dbReference type="AlphaFoldDB" id="A0A7K0HRU5"/>
<evidence type="ECO:0000313" key="3">
    <source>
        <dbReference type="Proteomes" id="UP000441358"/>
    </source>
</evidence>
<proteinExistence type="predicted"/>
<feature type="signal peptide" evidence="1">
    <location>
        <begin position="1"/>
        <end position="21"/>
    </location>
</feature>
<dbReference type="Gene3D" id="1.25.40.390">
    <property type="match status" value="1"/>
</dbReference>
<name>A0A7K0HRU5_PARDI</name>
<dbReference type="EMBL" id="WKMC01000080">
    <property type="protein sequence ID" value="MRZ52861.1"/>
    <property type="molecule type" value="Genomic_DNA"/>
</dbReference>
<evidence type="ECO:0000313" key="2">
    <source>
        <dbReference type="EMBL" id="MRZ52861.1"/>
    </source>
</evidence>
<dbReference type="RefSeq" id="WP_394811367.1">
    <property type="nucleotide sequence ID" value="NZ_WKMC01000080.1"/>
</dbReference>
<evidence type="ECO:0000256" key="1">
    <source>
        <dbReference type="SAM" id="SignalP"/>
    </source>
</evidence>
<comment type="caution">
    <text evidence="2">The sequence shown here is derived from an EMBL/GenBank/DDBJ whole genome shotgun (WGS) entry which is preliminary data.</text>
</comment>
<dbReference type="PROSITE" id="PS51257">
    <property type="entry name" value="PROKAR_LIPOPROTEIN"/>
    <property type="match status" value="1"/>
</dbReference>
<protein>
    <submittedName>
        <fullName evidence="2">RagB/SusD family nutrient uptake outer membrane protein</fullName>
    </submittedName>
</protein>
<feature type="chain" id="PRO_5029650471" evidence="1">
    <location>
        <begin position="22"/>
        <end position="143"/>
    </location>
</feature>
<sequence length="143" mass="16741">MKSIKLLVLSLCGLFSMSSCVNDFLDRDPMDIISEDLVWSNENAVNAYMAGMYEDMFVEPHAWLINWGTLGHYTDESMRSYSWGYPYTPVLDLSSLQQWEYNKIRIANVFLQNIQTSTLNEDLKQRWTAEAHFVRAFHYFTMA</sequence>
<gene>
    <name evidence="2" type="ORF">GKD66_22170</name>
</gene>
<dbReference type="Proteomes" id="UP000441358">
    <property type="component" value="Unassembled WGS sequence"/>
</dbReference>
<reference evidence="2 3" key="1">
    <citation type="journal article" date="2019" name="Nat. Med.">
        <title>A library of human gut bacterial isolates paired with longitudinal multiomics data enables mechanistic microbiome research.</title>
        <authorList>
            <person name="Poyet M."/>
            <person name="Groussin M."/>
            <person name="Gibbons S.M."/>
            <person name="Avila-Pacheco J."/>
            <person name="Jiang X."/>
            <person name="Kearney S.M."/>
            <person name="Perrotta A.R."/>
            <person name="Berdy B."/>
            <person name="Zhao S."/>
            <person name="Lieberman T.D."/>
            <person name="Swanson P.K."/>
            <person name="Smith M."/>
            <person name="Roesemann S."/>
            <person name="Alexander J.E."/>
            <person name="Rich S.A."/>
            <person name="Livny J."/>
            <person name="Vlamakis H."/>
            <person name="Clish C."/>
            <person name="Bullock K."/>
            <person name="Deik A."/>
            <person name="Scott J."/>
            <person name="Pierce K.A."/>
            <person name="Xavier R.J."/>
            <person name="Alm E.J."/>
        </authorList>
    </citation>
    <scope>NUCLEOTIDE SEQUENCE [LARGE SCALE GENOMIC DNA]</scope>
    <source>
        <strain evidence="2 3">BIOML-A32</strain>
    </source>
</reference>
<dbReference type="InterPro" id="IPR011990">
    <property type="entry name" value="TPR-like_helical_dom_sf"/>
</dbReference>
<keyword evidence="1" id="KW-0732">Signal</keyword>